<dbReference type="EMBL" id="QQOH01000001">
    <property type="protein sequence ID" value="RDE24527.1"/>
    <property type="molecule type" value="Genomic_DNA"/>
</dbReference>
<dbReference type="GO" id="GO:0006281">
    <property type="term" value="P:DNA repair"/>
    <property type="evidence" value="ECO:0007669"/>
    <property type="project" value="InterPro"/>
</dbReference>
<feature type="site" description="Interaction with DNA substrate" evidence="7">
    <location>
        <position position="262"/>
    </location>
</feature>
<dbReference type="Gene3D" id="3.60.10.10">
    <property type="entry name" value="Endonuclease/exonuclease/phosphatase"/>
    <property type="match status" value="1"/>
</dbReference>
<evidence type="ECO:0000313" key="9">
    <source>
        <dbReference type="EMBL" id="RDE24527.1"/>
    </source>
</evidence>
<accession>A0A369WS85</accession>
<evidence type="ECO:0000256" key="6">
    <source>
        <dbReference type="PIRSR" id="PIRSR604808-2"/>
    </source>
</evidence>
<comment type="cofactor">
    <cofactor evidence="6">
        <name>Mg(2+)</name>
        <dbReference type="ChEBI" id="CHEBI:18420"/>
    </cofactor>
    <cofactor evidence="6">
        <name>Mn(2+)</name>
        <dbReference type="ChEBI" id="CHEBI:29035"/>
    </cofactor>
    <text evidence="6">Probably binds two magnesium or manganese ions per subunit.</text>
</comment>
<keyword evidence="6" id="KW-0464">Manganese</keyword>
<dbReference type="Proteomes" id="UP000253769">
    <property type="component" value="Unassembled WGS sequence"/>
</dbReference>
<feature type="site" description="Important for catalytic activity" evidence="7">
    <location>
        <position position="232"/>
    </location>
</feature>
<sequence>MKIISFNTNGIRARLHQLEELIKTQQPDVIGIQETKVHDDEFPAAAIEALGYQVNYHGQKGHYGVCLISREAPLALQKGFAGDEEDAQRRMIIGDFATPGGQTIRVINGYFPQGENIAHETKYPAKRRFYADLQQYLETECDPQQPLVVIGDMNISSTDLDIGIGEDNRKRWLRTGKTSFQPEEREWLNRLMDWGLQDSYREQNPDSNELFSWFDYRSRGFERDPKRGLRIDLILATQPLMANLQQTGIDYAIRGMEKPSDHAPVWASFDC</sequence>
<name>A0A369WS85_9GAMM</name>
<evidence type="ECO:0000256" key="7">
    <source>
        <dbReference type="PIRSR" id="PIRSR604808-3"/>
    </source>
</evidence>
<evidence type="ECO:0000256" key="2">
    <source>
        <dbReference type="ARBA" id="ARBA00022723"/>
    </source>
</evidence>
<keyword evidence="4 6" id="KW-0460">Magnesium</keyword>
<dbReference type="InterPro" id="IPR020847">
    <property type="entry name" value="AP_endonuclease_F1_BS"/>
</dbReference>
<dbReference type="NCBIfam" id="TIGR00195">
    <property type="entry name" value="exoDNase_III"/>
    <property type="match status" value="1"/>
</dbReference>
<evidence type="ECO:0000256" key="5">
    <source>
        <dbReference type="PIRSR" id="PIRSR604808-1"/>
    </source>
</evidence>
<proteinExistence type="inferred from homology"/>
<comment type="caution">
    <text evidence="9">The sequence shown here is derived from an EMBL/GenBank/DDBJ whole genome shotgun (WGS) entry which is preliminary data.</text>
</comment>
<organism evidence="9 10">
    <name type="scientific">Motiliproteus coralliicola</name>
    <dbReference type="NCBI Taxonomy" id="2283196"/>
    <lineage>
        <taxon>Bacteria</taxon>
        <taxon>Pseudomonadati</taxon>
        <taxon>Pseudomonadota</taxon>
        <taxon>Gammaproteobacteria</taxon>
        <taxon>Oceanospirillales</taxon>
        <taxon>Oceanospirillaceae</taxon>
        <taxon>Motiliproteus</taxon>
    </lineage>
</organism>
<dbReference type="GO" id="GO:0046872">
    <property type="term" value="F:metal ion binding"/>
    <property type="evidence" value="ECO:0007669"/>
    <property type="project" value="UniProtKB-KW"/>
</dbReference>
<keyword evidence="2 6" id="KW-0479">Metal-binding</keyword>
<dbReference type="GO" id="GO:0008311">
    <property type="term" value="F:double-stranded DNA 3'-5' DNA exonuclease activity"/>
    <property type="evidence" value="ECO:0007669"/>
    <property type="project" value="UniProtKB-EC"/>
</dbReference>
<feature type="binding site" evidence="6">
    <location>
        <position position="262"/>
    </location>
    <ligand>
        <name>Mg(2+)</name>
        <dbReference type="ChEBI" id="CHEBI:18420"/>
        <label>1</label>
    </ligand>
</feature>
<dbReference type="GO" id="GO:0004519">
    <property type="term" value="F:endonuclease activity"/>
    <property type="evidence" value="ECO:0007669"/>
    <property type="project" value="InterPro"/>
</dbReference>
<dbReference type="InterPro" id="IPR004808">
    <property type="entry name" value="AP_endonuc_1"/>
</dbReference>
<dbReference type="AlphaFoldDB" id="A0A369WS85"/>
<dbReference type="InterPro" id="IPR036691">
    <property type="entry name" value="Endo/exonu/phosph_ase_sf"/>
</dbReference>
<dbReference type="Pfam" id="PF03372">
    <property type="entry name" value="Exo_endo_phos"/>
    <property type="match status" value="1"/>
</dbReference>
<keyword evidence="3 9" id="KW-0378">Hydrolase</keyword>
<comment type="similarity">
    <text evidence="1">Belongs to the DNA repair enzymes AP/ExoA family.</text>
</comment>
<dbReference type="SUPFAM" id="SSF56219">
    <property type="entry name" value="DNase I-like"/>
    <property type="match status" value="1"/>
</dbReference>
<feature type="binding site" evidence="6">
    <location>
        <position position="261"/>
    </location>
    <ligand>
        <name>Mg(2+)</name>
        <dbReference type="ChEBI" id="CHEBI:18420"/>
        <label>1</label>
    </ligand>
</feature>
<evidence type="ECO:0000313" key="10">
    <source>
        <dbReference type="Proteomes" id="UP000253769"/>
    </source>
</evidence>
<gene>
    <name evidence="9" type="ORF">DV711_02770</name>
</gene>
<feature type="binding site" evidence="6">
    <location>
        <position position="154"/>
    </location>
    <ligand>
        <name>Mg(2+)</name>
        <dbReference type="ChEBI" id="CHEBI:18420"/>
        <label>1</label>
    </ligand>
</feature>
<reference evidence="9 10" key="1">
    <citation type="submission" date="2018-07" db="EMBL/GenBank/DDBJ databases">
        <title>Motiliproteus coralliicola sp. nov., a bacterium isolated from Coral.</title>
        <authorList>
            <person name="Wang G."/>
        </authorList>
    </citation>
    <scope>NUCLEOTIDE SEQUENCE [LARGE SCALE GENOMIC DNA]</scope>
    <source>
        <strain evidence="9 10">C34</strain>
    </source>
</reference>
<feature type="domain" description="Endonuclease/exonuclease/phosphatase" evidence="8">
    <location>
        <begin position="4"/>
        <end position="262"/>
    </location>
</feature>
<dbReference type="PROSITE" id="PS00726">
    <property type="entry name" value="AP_NUCLEASE_F1_1"/>
    <property type="match status" value="1"/>
</dbReference>
<feature type="binding site" evidence="6">
    <location>
        <position position="152"/>
    </location>
    <ligand>
        <name>Mg(2+)</name>
        <dbReference type="ChEBI" id="CHEBI:18420"/>
        <label>1</label>
    </ligand>
</feature>
<dbReference type="EC" id="3.1.11.2" evidence="9"/>
<dbReference type="PANTHER" id="PTHR43250">
    <property type="entry name" value="EXODEOXYRIBONUCLEASE III"/>
    <property type="match status" value="1"/>
</dbReference>
<dbReference type="InterPro" id="IPR005135">
    <property type="entry name" value="Endo/exonuclease/phosphatase"/>
</dbReference>
<dbReference type="RefSeq" id="WP_114694114.1">
    <property type="nucleotide sequence ID" value="NZ_QQOH01000001.1"/>
</dbReference>
<protein>
    <submittedName>
        <fullName evidence="9">Exodeoxyribonuclease III</fullName>
        <ecNumber evidence="9">3.1.11.2</ecNumber>
    </submittedName>
</protein>
<feature type="active site" description="Proton donor/acceptor" evidence="5">
    <location>
        <position position="152"/>
    </location>
</feature>
<evidence type="ECO:0000256" key="4">
    <source>
        <dbReference type="ARBA" id="ARBA00022842"/>
    </source>
</evidence>
<keyword evidence="10" id="KW-1185">Reference proteome</keyword>
<dbReference type="InterPro" id="IPR037493">
    <property type="entry name" value="ExoIII-like"/>
</dbReference>
<feature type="binding site" evidence="6">
    <location>
        <position position="34"/>
    </location>
    <ligand>
        <name>Mg(2+)</name>
        <dbReference type="ChEBI" id="CHEBI:18420"/>
        <label>1</label>
    </ligand>
</feature>
<dbReference type="NCBIfam" id="TIGR00633">
    <property type="entry name" value="xth"/>
    <property type="match status" value="1"/>
</dbReference>
<evidence type="ECO:0000256" key="1">
    <source>
        <dbReference type="ARBA" id="ARBA00007092"/>
    </source>
</evidence>
<dbReference type="OrthoDB" id="9803914at2"/>
<feature type="active site" evidence="5">
    <location>
        <position position="110"/>
    </location>
</feature>
<evidence type="ECO:0000256" key="3">
    <source>
        <dbReference type="ARBA" id="ARBA00022801"/>
    </source>
</evidence>
<dbReference type="PANTHER" id="PTHR43250:SF2">
    <property type="entry name" value="EXODEOXYRIBONUCLEASE III"/>
    <property type="match status" value="1"/>
</dbReference>
<feature type="binding site" evidence="6">
    <location>
        <position position="7"/>
    </location>
    <ligand>
        <name>Mg(2+)</name>
        <dbReference type="ChEBI" id="CHEBI:18420"/>
        <label>1</label>
    </ligand>
</feature>
<feature type="active site" description="Proton acceptor" evidence="5">
    <location>
        <position position="262"/>
    </location>
</feature>
<dbReference type="CDD" id="cd09086">
    <property type="entry name" value="ExoIII-like_AP-endo"/>
    <property type="match status" value="1"/>
</dbReference>
<evidence type="ECO:0000259" key="8">
    <source>
        <dbReference type="Pfam" id="PF03372"/>
    </source>
</evidence>
<dbReference type="NCBIfam" id="NF008733">
    <property type="entry name" value="PRK11756.1"/>
    <property type="match status" value="1"/>
</dbReference>
<dbReference type="PROSITE" id="PS51435">
    <property type="entry name" value="AP_NUCLEASE_F1_4"/>
    <property type="match status" value="1"/>
</dbReference>
<feature type="site" description="Transition state stabilizer" evidence="7">
    <location>
        <position position="154"/>
    </location>
</feature>
<dbReference type="GO" id="GO:0003677">
    <property type="term" value="F:DNA binding"/>
    <property type="evidence" value="ECO:0007669"/>
    <property type="project" value="InterPro"/>
</dbReference>